<dbReference type="PROSITE" id="PS00318">
    <property type="entry name" value="HMG_COA_REDUCTASE_2"/>
    <property type="match status" value="1"/>
</dbReference>
<evidence type="ECO:0000256" key="1">
    <source>
        <dbReference type="ARBA" id="ARBA00007661"/>
    </source>
</evidence>
<organism evidence="6 7">
    <name type="scientific">Haloferax sulfurifontis</name>
    <dbReference type="NCBI Taxonomy" id="255616"/>
    <lineage>
        <taxon>Archaea</taxon>
        <taxon>Methanobacteriati</taxon>
        <taxon>Methanobacteriota</taxon>
        <taxon>Stenosarchaea group</taxon>
        <taxon>Halobacteria</taxon>
        <taxon>Halobacteriales</taxon>
        <taxon>Haloferacaceae</taxon>
        <taxon>Haloferax</taxon>
    </lineage>
</organism>
<dbReference type="InterPro" id="IPR009029">
    <property type="entry name" value="HMG_CoA_Rdtase_sub-bd_dom_sf"/>
</dbReference>
<gene>
    <name evidence="6" type="ORF">GCM10007209_03110</name>
</gene>
<evidence type="ECO:0000313" key="6">
    <source>
        <dbReference type="EMBL" id="GGC44796.1"/>
    </source>
</evidence>
<dbReference type="EMBL" id="BMCI01000001">
    <property type="protein sequence ID" value="GGC44796.1"/>
    <property type="molecule type" value="Genomic_DNA"/>
</dbReference>
<dbReference type="PRINTS" id="PR00071">
    <property type="entry name" value="HMGCOARDTASE"/>
</dbReference>
<dbReference type="PANTHER" id="PTHR10572">
    <property type="entry name" value="3-HYDROXY-3-METHYLGLUTARYL-COENZYME A REDUCTASE"/>
    <property type="match status" value="1"/>
</dbReference>
<evidence type="ECO:0000256" key="4">
    <source>
        <dbReference type="ARBA" id="ARBA00049903"/>
    </source>
</evidence>
<keyword evidence="3 5" id="KW-0560">Oxidoreductase</keyword>
<dbReference type="SUPFAM" id="SSF56542">
    <property type="entry name" value="Substrate-binding domain of HMG-CoA reductase"/>
    <property type="match status" value="1"/>
</dbReference>
<dbReference type="InterPro" id="IPR009023">
    <property type="entry name" value="HMG_CoA_Rdtase_NAD(P)-bd_sf"/>
</dbReference>
<dbReference type="Proteomes" id="UP000646833">
    <property type="component" value="Unassembled WGS sequence"/>
</dbReference>
<dbReference type="InterPro" id="IPR023076">
    <property type="entry name" value="HMG_CoA_Rdtase_CS"/>
</dbReference>
<keyword evidence="2 5" id="KW-0521">NADP</keyword>
<dbReference type="GO" id="GO:0016126">
    <property type="term" value="P:sterol biosynthetic process"/>
    <property type="evidence" value="ECO:0007669"/>
    <property type="project" value="TreeGrafter"/>
</dbReference>
<dbReference type="EC" id="1.1.1.34" evidence="5"/>
<dbReference type="GO" id="GO:0008299">
    <property type="term" value="P:isoprenoid biosynthetic process"/>
    <property type="evidence" value="ECO:0007669"/>
    <property type="project" value="InterPro"/>
</dbReference>
<evidence type="ECO:0000256" key="3">
    <source>
        <dbReference type="ARBA" id="ARBA00023002"/>
    </source>
</evidence>
<dbReference type="CDD" id="cd00643">
    <property type="entry name" value="HMG-CoA_reductase_classI"/>
    <property type="match status" value="1"/>
</dbReference>
<proteinExistence type="inferred from homology"/>
<comment type="caution">
    <text evidence="6">The sequence shown here is derived from an EMBL/GenBank/DDBJ whole genome shotgun (WGS) entry which is preliminary data.</text>
</comment>
<dbReference type="PROSITE" id="PS50065">
    <property type="entry name" value="HMG_COA_REDUCTASE_4"/>
    <property type="match status" value="1"/>
</dbReference>
<comment type="similarity">
    <text evidence="1 5">Belongs to the HMG-CoA reductase family.</text>
</comment>
<evidence type="ECO:0000313" key="7">
    <source>
        <dbReference type="Proteomes" id="UP000646833"/>
    </source>
</evidence>
<protein>
    <recommendedName>
        <fullName evidence="5">3-hydroxy-3-methylglutaryl coenzyme A reductase</fullName>
        <shortName evidence="5">HMG-CoA reductase</shortName>
        <ecNumber evidence="5">1.1.1.34</ecNumber>
    </recommendedName>
</protein>
<evidence type="ECO:0000256" key="2">
    <source>
        <dbReference type="ARBA" id="ARBA00022857"/>
    </source>
</evidence>
<dbReference type="InterPro" id="IPR002202">
    <property type="entry name" value="HMG_CoA_Rdtase"/>
</dbReference>
<sequence>MTDAASLADRVREGELRLHELEAHADADTAAEARRSLVEEQSGASLDAVGNYGFPAEAAESAIENMVGAIQVPMGVAGPVSVDGGSVAGEKYLPLATTEGALLASVNRGCSVINSAGGATARVLKSGMTRAPVFRVADVAEAEALVSWTRDNFAALKEAAEETTNHGELLDVTPYVVGNSVYLRFRYDTKDAMGMNMATIATEAACGVVEDETTASLVALSGNLCSDKKPAAINAVEGRGRSVAADVRIPREVVEERLHTTPEAVAELNTRKNLVGSAKAASLGFNAHVANVVAAMFLATGQDEAQVVEGANAITTAEVQDGDLYVSVSIASLEVGTVGGGTKLPTQSEGLDVLGVSGGGDPAGSNADALAECIAVGSLAGELSLLSALASRHLSSAHAELGR</sequence>
<evidence type="ECO:0000256" key="5">
    <source>
        <dbReference type="RuleBase" id="RU361219"/>
    </source>
</evidence>
<dbReference type="Pfam" id="PF00368">
    <property type="entry name" value="HMG-CoA_red"/>
    <property type="match status" value="1"/>
</dbReference>
<comment type="pathway">
    <text evidence="5">Metabolic intermediate biosynthesis; (R)-mevalonate biosynthesis; (R)-mevalonate from acetyl-CoA: step 3/3.</text>
</comment>
<dbReference type="GO" id="GO:0004420">
    <property type="term" value="F:hydroxymethylglutaryl-CoA reductase (NADPH) activity"/>
    <property type="evidence" value="ECO:0007669"/>
    <property type="project" value="UniProtKB-EC"/>
</dbReference>
<name>A0A830DN12_9EURY</name>
<dbReference type="FunFam" id="3.30.70.420:FF:000001">
    <property type="entry name" value="3-hydroxy-3-methylglutaryl coenzyme A reductase"/>
    <property type="match status" value="1"/>
</dbReference>
<dbReference type="SUPFAM" id="SSF55035">
    <property type="entry name" value="NAD-binding domain of HMG-CoA reductase"/>
    <property type="match status" value="1"/>
</dbReference>
<dbReference type="PROSITE" id="PS00066">
    <property type="entry name" value="HMG_COA_REDUCTASE_1"/>
    <property type="match status" value="1"/>
</dbReference>
<dbReference type="GO" id="GO:0015936">
    <property type="term" value="P:coenzyme A metabolic process"/>
    <property type="evidence" value="ECO:0007669"/>
    <property type="project" value="InterPro"/>
</dbReference>
<dbReference type="RefSeq" id="WP_188422976.1">
    <property type="nucleotide sequence ID" value="NZ_BMCI01000001.1"/>
</dbReference>
<reference evidence="6" key="1">
    <citation type="journal article" date="2014" name="Int. J. Syst. Evol. Microbiol.">
        <title>Complete genome sequence of Corynebacterium casei LMG S-19264T (=DSM 44701T), isolated from a smear-ripened cheese.</title>
        <authorList>
            <consortium name="US DOE Joint Genome Institute (JGI-PGF)"/>
            <person name="Walter F."/>
            <person name="Albersmeier A."/>
            <person name="Kalinowski J."/>
            <person name="Ruckert C."/>
        </authorList>
    </citation>
    <scope>NUCLEOTIDE SEQUENCE</scope>
    <source>
        <strain evidence="6">CCM 7217</strain>
    </source>
</reference>
<comment type="catalytic activity">
    <reaction evidence="4 5">
        <text>(R)-mevalonate + 2 NADP(+) + CoA = (3S)-3-hydroxy-3-methylglutaryl-CoA + 2 NADPH + 2 H(+)</text>
        <dbReference type="Rhea" id="RHEA:15989"/>
        <dbReference type="ChEBI" id="CHEBI:15378"/>
        <dbReference type="ChEBI" id="CHEBI:36464"/>
        <dbReference type="ChEBI" id="CHEBI:43074"/>
        <dbReference type="ChEBI" id="CHEBI:57287"/>
        <dbReference type="ChEBI" id="CHEBI:57783"/>
        <dbReference type="ChEBI" id="CHEBI:58349"/>
        <dbReference type="EC" id="1.1.1.34"/>
    </reaction>
</comment>
<dbReference type="AlphaFoldDB" id="A0A830DN12"/>
<accession>A0A830DN12</accession>
<reference evidence="6" key="2">
    <citation type="submission" date="2020-09" db="EMBL/GenBank/DDBJ databases">
        <authorList>
            <person name="Sun Q."/>
            <person name="Sedlacek I."/>
        </authorList>
    </citation>
    <scope>NUCLEOTIDE SEQUENCE</scope>
    <source>
        <strain evidence="6">CCM 7217</strain>
    </source>
</reference>
<dbReference type="UniPathway" id="UPA00058">
    <property type="reaction ID" value="UER00103"/>
</dbReference>
<dbReference type="Gene3D" id="3.90.770.10">
    <property type="entry name" value="3-hydroxy-3-methylglutaryl-coenzyme A Reductase, Chain A, domain 2"/>
    <property type="match status" value="1"/>
</dbReference>
<dbReference type="NCBIfam" id="TIGR00533">
    <property type="entry name" value="HMG_CoA_R_NADP"/>
    <property type="match status" value="1"/>
</dbReference>
<dbReference type="Gene3D" id="3.30.70.420">
    <property type="entry name" value="Hydroxymethylglutaryl-CoA reductase, class I/II, NAD/NADP-binding domain"/>
    <property type="match status" value="1"/>
</dbReference>
<dbReference type="InterPro" id="IPR004554">
    <property type="entry name" value="HMG_CoA_Rdtase_eu_arc"/>
</dbReference>
<dbReference type="PANTHER" id="PTHR10572:SF24">
    <property type="entry name" value="3-HYDROXY-3-METHYLGLUTARYL-COENZYME A REDUCTASE"/>
    <property type="match status" value="1"/>
</dbReference>
<dbReference type="InterPro" id="IPR023074">
    <property type="entry name" value="HMG_CoA_Rdtase_cat_sf"/>
</dbReference>